<dbReference type="EMBL" id="CP030840">
    <property type="protein sequence ID" value="AXC10208.1"/>
    <property type="molecule type" value="Genomic_DNA"/>
</dbReference>
<keyword evidence="1" id="KW-1133">Transmembrane helix</keyword>
<protein>
    <submittedName>
        <fullName evidence="2">Uncharacterized protein</fullName>
    </submittedName>
</protein>
<evidence type="ECO:0000313" key="2">
    <source>
        <dbReference type="EMBL" id="AXC10208.1"/>
    </source>
</evidence>
<keyword evidence="3" id="KW-1185">Reference proteome</keyword>
<sequence>MSPRDQGIAGIAELLPLPTTTFFVLFALAGEDKHGYRSCKM</sequence>
<organism evidence="2 3">
    <name type="scientific">Acidisarcina polymorpha</name>
    <dbReference type="NCBI Taxonomy" id="2211140"/>
    <lineage>
        <taxon>Bacteria</taxon>
        <taxon>Pseudomonadati</taxon>
        <taxon>Acidobacteriota</taxon>
        <taxon>Terriglobia</taxon>
        <taxon>Terriglobales</taxon>
        <taxon>Acidobacteriaceae</taxon>
        <taxon>Acidisarcina</taxon>
    </lineage>
</organism>
<keyword evidence="1" id="KW-0472">Membrane</keyword>
<evidence type="ECO:0000256" key="1">
    <source>
        <dbReference type="SAM" id="Phobius"/>
    </source>
</evidence>
<dbReference type="AlphaFoldDB" id="A0A2Z5FTP7"/>
<keyword evidence="1" id="KW-0812">Transmembrane</keyword>
<gene>
    <name evidence="2" type="ORF">ACPOL_0851</name>
</gene>
<accession>A0A2Z5FTP7</accession>
<dbReference type="KEGG" id="abas:ACPOL_0851"/>
<reference evidence="2 3" key="1">
    <citation type="journal article" date="2018" name="Front. Microbiol.">
        <title>Hydrolytic Capabilities as a Key to Environmental Success: Chitinolytic and Cellulolytic Acidobacteria From Acidic Sub-arctic Soils and Boreal Peatlands.</title>
        <authorList>
            <person name="Belova S.E."/>
            <person name="Ravin N.V."/>
            <person name="Pankratov T.A."/>
            <person name="Rakitin A.L."/>
            <person name="Ivanova A.A."/>
            <person name="Beletsky A.V."/>
            <person name="Mardanov A.V."/>
            <person name="Sinninghe Damste J.S."/>
            <person name="Dedysh S.N."/>
        </authorList>
    </citation>
    <scope>NUCLEOTIDE SEQUENCE [LARGE SCALE GENOMIC DNA]</scope>
    <source>
        <strain evidence="2 3">SBC82</strain>
    </source>
</reference>
<evidence type="ECO:0000313" key="3">
    <source>
        <dbReference type="Proteomes" id="UP000253606"/>
    </source>
</evidence>
<feature type="transmembrane region" description="Helical" evidence="1">
    <location>
        <begin position="6"/>
        <end position="28"/>
    </location>
</feature>
<dbReference type="Proteomes" id="UP000253606">
    <property type="component" value="Chromosome"/>
</dbReference>
<name>A0A2Z5FTP7_9BACT</name>
<proteinExistence type="predicted"/>